<dbReference type="NCBIfam" id="TIGR03172">
    <property type="entry name" value="selenium cofactor biosynthesis protein YqeC"/>
    <property type="match status" value="1"/>
</dbReference>
<comment type="caution">
    <text evidence="1">The sequence shown here is derived from an EMBL/GenBank/DDBJ whole genome shotgun (WGS) entry which is preliminary data.</text>
</comment>
<name>A0A848BNE0_9FIRM</name>
<dbReference type="Pfam" id="PF19842">
    <property type="entry name" value="YqeC"/>
    <property type="match status" value="1"/>
</dbReference>
<dbReference type="RefSeq" id="WP_170087080.1">
    <property type="nucleotide sequence ID" value="NZ_JABAFG010000002.1"/>
</dbReference>
<dbReference type="Proteomes" id="UP000591071">
    <property type="component" value="Unassembled WGS sequence"/>
</dbReference>
<gene>
    <name evidence="1" type="primary">yqeC</name>
    <name evidence="1" type="ORF">HF872_01275</name>
</gene>
<proteinExistence type="predicted"/>
<sequence length="265" mass="28407">MNIVVYKKDSDEHVSTLWEGIGRILPELARTDVPVVLAVTGAGGKTTCIAALARELMDRGKRVLVVTTTHMYQPERYGVLTDDAAAIVRQMRETGIAVAGLPCDGGKISYIGDAAYHTAARHADVVLVEADGSRRLPFKVPGANEPVLPARCDAVLSIAGLSALGRSLQAVCFRWNEAADAARRFGRTFPQEAADGTVPLSISLFARLWQNCCLSGMAWDIPVLPVLNQADTPQHRIAASLIFQEMDLPAGLITSFAGKEGIPCI</sequence>
<dbReference type="AlphaFoldDB" id="A0A848BNE0"/>
<dbReference type="EMBL" id="JABAFG010000002">
    <property type="protein sequence ID" value="NME27262.1"/>
    <property type="molecule type" value="Genomic_DNA"/>
</dbReference>
<dbReference type="Gene3D" id="3.40.50.300">
    <property type="entry name" value="P-loop containing nucleotide triphosphate hydrolases"/>
    <property type="match status" value="1"/>
</dbReference>
<organism evidence="1 2">
    <name type="scientific">Megasphaera hexanoica</name>
    <dbReference type="NCBI Taxonomy" id="1675036"/>
    <lineage>
        <taxon>Bacteria</taxon>
        <taxon>Bacillati</taxon>
        <taxon>Bacillota</taxon>
        <taxon>Negativicutes</taxon>
        <taxon>Veillonellales</taxon>
        <taxon>Veillonellaceae</taxon>
        <taxon>Megasphaera</taxon>
    </lineage>
</organism>
<dbReference type="SUPFAM" id="SSF52540">
    <property type="entry name" value="P-loop containing nucleoside triphosphate hydrolases"/>
    <property type="match status" value="1"/>
</dbReference>
<dbReference type="InterPro" id="IPR017587">
    <property type="entry name" value="YqeC"/>
</dbReference>
<evidence type="ECO:0000313" key="1">
    <source>
        <dbReference type="EMBL" id="NME27262.1"/>
    </source>
</evidence>
<evidence type="ECO:0000313" key="2">
    <source>
        <dbReference type="Proteomes" id="UP000591071"/>
    </source>
</evidence>
<protein>
    <submittedName>
        <fullName evidence="1">Putative selenium-dependent hydroxylase accessory protein YqeC</fullName>
    </submittedName>
</protein>
<reference evidence="1 2" key="1">
    <citation type="submission" date="2020-04" db="EMBL/GenBank/DDBJ databases">
        <authorList>
            <person name="Hitch T.C.A."/>
            <person name="Wylensek D."/>
            <person name="Clavel T."/>
        </authorList>
    </citation>
    <scope>NUCLEOTIDE SEQUENCE [LARGE SCALE GENOMIC DNA]</scope>
    <source>
        <strain evidence="1 2">Oil-RF-744-FAT-WT-6-1</strain>
    </source>
</reference>
<dbReference type="InterPro" id="IPR027417">
    <property type="entry name" value="P-loop_NTPase"/>
</dbReference>
<accession>A0A848BNE0</accession>